<accession>M1WIQ6</accession>
<dbReference type="Proteomes" id="UP000016801">
    <property type="component" value="Unassembled WGS sequence"/>
</dbReference>
<reference evidence="1 2" key="1">
    <citation type="journal article" date="2013" name="PLoS Genet.">
        <title>Plant-symbiotic fungi as chemical engineers: Multi-genome analysis of the Clavicipitaceae reveals dynamics of alkaloid loci.</title>
        <authorList>
            <person name="Schardl C.L."/>
            <person name="Young C.A."/>
            <person name="Hesse U."/>
            <person name="Amyotte S.G."/>
            <person name="Andreeva K."/>
            <person name="Calie P.J."/>
            <person name="Fleetwood D.J."/>
            <person name="Haws D.C."/>
            <person name="Moore N."/>
            <person name="Oeser B."/>
            <person name="Panaccione D.G."/>
            <person name="Schweri K.K."/>
            <person name="Voisey C.R."/>
            <person name="Farman M.L."/>
            <person name="Jaromczyk J.W."/>
            <person name="Roe B.A."/>
            <person name="O'Sullivan D.M."/>
            <person name="Scott B."/>
            <person name="Tudzynski P."/>
            <person name="An Z."/>
            <person name="Arnaoudova E.G."/>
            <person name="Bullock C.T."/>
            <person name="Charlton N.D."/>
            <person name="Chen L."/>
            <person name="Cox M."/>
            <person name="Dinkins R.D."/>
            <person name="Florea S."/>
            <person name="Glenn A.E."/>
            <person name="Gordon A."/>
            <person name="Gueldener U."/>
            <person name="Harris D.R."/>
            <person name="Hollin W."/>
            <person name="Jaromczyk J."/>
            <person name="Johnson R.D."/>
            <person name="Khan A.K."/>
            <person name="Leistner E."/>
            <person name="Leuchtmann A."/>
            <person name="Li C."/>
            <person name="Liu J."/>
            <person name="Liu J."/>
            <person name="Liu M."/>
            <person name="Mace W."/>
            <person name="Machado C."/>
            <person name="Nagabhyru P."/>
            <person name="Pan J."/>
            <person name="Schmid J."/>
            <person name="Sugawara K."/>
            <person name="Steiner U."/>
            <person name="Takach J.E."/>
            <person name="Tanaka E."/>
            <person name="Webb J.S."/>
            <person name="Wilson E.V."/>
            <person name="Wiseman J.L."/>
            <person name="Yoshida R."/>
            <person name="Zeng Z."/>
        </authorList>
    </citation>
    <scope>NUCLEOTIDE SEQUENCE [LARGE SCALE GENOMIC DNA]</scope>
    <source>
        <strain evidence="1 2">20.1</strain>
    </source>
</reference>
<evidence type="ECO:0000313" key="2">
    <source>
        <dbReference type="Proteomes" id="UP000016801"/>
    </source>
</evidence>
<keyword evidence="2" id="KW-1185">Reference proteome</keyword>
<comment type="caution">
    <text evidence="1">The sequence shown here is derived from an EMBL/GenBank/DDBJ whole genome shotgun (WGS) entry which is preliminary data.</text>
</comment>
<dbReference type="VEuPathDB" id="FungiDB:CPUR_08833"/>
<dbReference type="HOGENOM" id="CLU_3392247_0_0_1"/>
<protein>
    <submittedName>
        <fullName evidence="1">Uncharacterized protein</fullName>
    </submittedName>
</protein>
<dbReference type="AlphaFoldDB" id="M1WIQ6"/>
<organism evidence="1 2">
    <name type="scientific">Claviceps purpurea (strain 20.1)</name>
    <name type="common">Ergot fungus</name>
    <name type="synonym">Sphacelia segetum</name>
    <dbReference type="NCBI Taxonomy" id="1111077"/>
    <lineage>
        <taxon>Eukaryota</taxon>
        <taxon>Fungi</taxon>
        <taxon>Dikarya</taxon>
        <taxon>Ascomycota</taxon>
        <taxon>Pezizomycotina</taxon>
        <taxon>Sordariomycetes</taxon>
        <taxon>Hypocreomycetidae</taxon>
        <taxon>Hypocreales</taxon>
        <taxon>Clavicipitaceae</taxon>
        <taxon>Claviceps</taxon>
    </lineage>
</organism>
<evidence type="ECO:0000313" key="1">
    <source>
        <dbReference type="EMBL" id="CCE34894.1"/>
    </source>
</evidence>
<sequence>MVSANFPETGRHGFTAYGICLTLLDESSSWGA</sequence>
<proteinExistence type="predicted"/>
<gene>
    <name evidence="1" type="ORF">CPUR_08833</name>
</gene>
<dbReference type="EMBL" id="CAGA01000149">
    <property type="protein sequence ID" value="CCE34894.1"/>
    <property type="molecule type" value="Genomic_DNA"/>
</dbReference>
<name>M1WIQ6_CLAP2</name>